<evidence type="ECO:0000259" key="6">
    <source>
        <dbReference type="PROSITE" id="PS50977"/>
    </source>
</evidence>
<evidence type="ECO:0000256" key="1">
    <source>
        <dbReference type="ARBA" id="ARBA00023015"/>
    </source>
</evidence>
<dbReference type="InterPro" id="IPR009057">
    <property type="entry name" value="Homeodomain-like_sf"/>
</dbReference>
<gene>
    <name evidence="7" type="ORF">F6W96_33920</name>
</gene>
<dbReference type="PANTHER" id="PTHR30055">
    <property type="entry name" value="HTH-TYPE TRANSCRIPTIONAL REGULATOR RUTR"/>
    <property type="match status" value="1"/>
</dbReference>
<keyword evidence="2 4" id="KW-0238">DNA-binding</keyword>
<organism evidence="7 8">
    <name type="scientific">Nocardia terpenica</name>
    <dbReference type="NCBI Taxonomy" id="455432"/>
    <lineage>
        <taxon>Bacteria</taxon>
        <taxon>Bacillati</taxon>
        <taxon>Actinomycetota</taxon>
        <taxon>Actinomycetes</taxon>
        <taxon>Mycobacteriales</taxon>
        <taxon>Nocardiaceae</taxon>
        <taxon>Nocardia</taxon>
    </lineage>
</organism>
<proteinExistence type="predicted"/>
<protein>
    <submittedName>
        <fullName evidence="7">TetR family transcriptional regulator</fullName>
    </submittedName>
</protein>
<keyword evidence="1" id="KW-0805">Transcription regulation</keyword>
<feature type="domain" description="HTH tetR-type" evidence="6">
    <location>
        <begin position="27"/>
        <end position="87"/>
    </location>
</feature>
<reference evidence="7 8" key="1">
    <citation type="journal article" date="2019" name="ACS Chem. Biol.">
        <title>Identification and Mobilization of a Cryptic Antibiotic Biosynthesis Gene Locus from a Human-Pathogenic Nocardia Isolate.</title>
        <authorList>
            <person name="Herisse M."/>
            <person name="Ishida K."/>
            <person name="Porter J.L."/>
            <person name="Howden B."/>
            <person name="Hertweck C."/>
            <person name="Stinear T.P."/>
            <person name="Pidot S.J."/>
        </authorList>
    </citation>
    <scope>NUCLEOTIDE SEQUENCE [LARGE SCALE GENOMIC DNA]</scope>
    <source>
        <strain evidence="7 8">AUSMDU00012715</strain>
    </source>
</reference>
<evidence type="ECO:0000256" key="4">
    <source>
        <dbReference type="PROSITE-ProRule" id="PRU00335"/>
    </source>
</evidence>
<evidence type="ECO:0000256" key="3">
    <source>
        <dbReference type="ARBA" id="ARBA00023163"/>
    </source>
</evidence>
<evidence type="ECO:0000313" key="8">
    <source>
        <dbReference type="Proteomes" id="UP000500953"/>
    </source>
</evidence>
<dbReference type="InterPro" id="IPR001647">
    <property type="entry name" value="HTH_TetR"/>
</dbReference>
<dbReference type="PROSITE" id="PS50977">
    <property type="entry name" value="HTH_TETR_2"/>
    <property type="match status" value="1"/>
</dbReference>
<dbReference type="AlphaFoldDB" id="A0A6G9ZAS9"/>
<evidence type="ECO:0000256" key="5">
    <source>
        <dbReference type="SAM" id="MobiDB-lite"/>
    </source>
</evidence>
<sequence>MDSMSAPTTLELLWSGSPRPKRGPKPSLSLERIVTEAIALADTDGLASLSMQRLAERLGCAKMALYRYVPGKAELTALMLDAAMGPAPTPPEQGGAGAGAEPYWRVALRAWAVAVFEQMRAHPWVHEVAVGVRPLGPYEVGWFEAGLEPLGDSGLSGGERLDALALLSGHARSLAQQVRSVGGEDLEDGMTRQLGETLAAHADRYPATIAAFAESDAPGDRNNALHFGIDRILDGLGVLISRHRE</sequence>
<dbReference type="PANTHER" id="PTHR30055:SF151">
    <property type="entry name" value="TRANSCRIPTIONAL REGULATORY PROTEIN"/>
    <property type="match status" value="1"/>
</dbReference>
<dbReference type="Gene3D" id="1.10.357.10">
    <property type="entry name" value="Tetracycline Repressor, domain 2"/>
    <property type="match status" value="1"/>
</dbReference>
<dbReference type="Pfam" id="PF02909">
    <property type="entry name" value="TetR_C_1"/>
    <property type="match status" value="1"/>
</dbReference>
<dbReference type="InterPro" id="IPR004111">
    <property type="entry name" value="Repressor_TetR_C"/>
</dbReference>
<dbReference type="SUPFAM" id="SSF48498">
    <property type="entry name" value="Tetracyclin repressor-like, C-terminal domain"/>
    <property type="match status" value="1"/>
</dbReference>
<accession>A0A6G9ZAS9</accession>
<dbReference type="GO" id="GO:0000976">
    <property type="term" value="F:transcription cis-regulatory region binding"/>
    <property type="evidence" value="ECO:0007669"/>
    <property type="project" value="TreeGrafter"/>
</dbReference>
<dbReference type="InterPro" id="IPR050109">
    <property type="entry name" value="HTH-type_TetR-like_transc_reg"/>
</dbReference>
<name>A0A6G9ZAS9_9NOCA</name>
<keyword evidence="3" id="KW-0804">Transcription</keyword>
<dbReference type="EMBL" id="CP046173">
    <property type="protein sequence ID" value="QIS22592.1"/>
    <property type="molecule type" value="Genomic_DNA"/>
</dbReference>
<dbReference type="SUPFAM" id="SSF46689">
    <property type="entry name" value="Homeodomain-like"/>
    <property type="match status" value="1"/>
</dbReference>
<dbReference type="GO" id="GO:0045892">
    <property type="term" value="P:negative regulation of DNA-templated transcription"/>
    <property type="evidence" value="ECO:0007669"/>
    <property type="project" value="InterPro"/>
</dbReference>
<evidence type="ECO:0000313" key="7">
    <source>
        <dbReference type="EMBL" id="QIS22592.1"/>
    </source>
</evidence>
<dbReference type="InterPro" id="IPR036271">
    <property type="entry name" value="Tet_transcr_reg_TetR-rel_C_sf"/>
</dbReference>
<dbReference type="Pfam" id="PF00440">
    <property type="entry name" value="TetR_N"/>
    <property type="match status" value="1"/>
</dbReference>
<dbReference type="GO" id="GO:0003700">
    <property type="term" value="F:DNA-binding transcription factor activity"/>
    <property type="evidence" value="ECO:0007669"/>
    <property type="project" value="TreeGrafter"/>
</dbReference>
<evidence type="ECO:0000256" key="2">
    <source>
        <dbReference type="ARBA" id="ARBA00023125"/>
    </source>
</evidence>
<feature type="region of interest" description="Disordered" evidence="5">
    <location>
        <begin position="1"/>
        <end position="27"/>
    </location>
</feature>
<dbReference type="Proteomes" id="UP000500953">
    <property type="component" value="Chromosome"/>
</dbReference>
<feature type="DNA-binding region" description="H-T-H motif" evidence="4">
    <location>
        <begin position="50"/>
        <end position="69"/>
    </location>
</feature>